<keyword evidence="1" id="KW-0378">Hydrolase</keyword>
<reference evidence="1 2" key="1">
    <citation type="journal article" date="2019" name="Nat. Ecol. Evol.">
        <title>Megaphylogeny resolves global patterns of mushroom evolution.</title>
        <authorList>
            <person name="Varga T."/>
            <person name="Krizsan K."/>
            <person name="Foldi C."/>
            <person name="Dima B."/>
            <person name="Sanchez-Garcia M."/>
            <person name="Sanchez-Ramirez S."/>
            <person name="Szollosi G.J."/>
            <person name="Szarkandi J.G."/>
            <person name="Papp V."/>
            <person name="Albert L."/>
            <person name="Andreopoulos W."/>
            <person name="Angelini C."/>
            <person name="Antonin V."/>
            <person name="Barry K.W."/>
            <person name="Bougher N.L."/>
            <person name="Buchanan P."/>
            <person name="Buyck B."/>
            <person name="Bense V."/>
            <person name="Catcheside P."/>
            <person name="Chovatia M."/>
            <person name="Cooper J."/>
            <person name="Damon W."/>
            <person name="Desjardin D."/>
            <person name="Finy P."/>
            <person name="Geml J."/>
            <person name="Haridas S."/>
            <person name="Hughes K."/>
            <person name="Justo A."/>
            <person name="Karasinski D."/>
            <person name="Kautmanova I."/>
            <person name="Kiss B."/>
            <person name="Kocsube S."/>
            <person name="Kotiranta H."/>
            <person name="LaButti K.M."/>
            <person name="Lechner B.E."/>
            <person name="Liimatainen K."/>
            <person name="Lipzen A."/>
            <person name="Lukacs Z."/>
            <person name="Mihaltcheva S."/>
            <person name="Morgado L.N."/>
            <person name="Niskanen T."/>
            <person name="Noordeloos M.E."/>
            <person name="Ohm R.A."/>
            <person name="Ortiz-Santana B."/>
            <person name="Ovrebo C."/>
            <person name="Racz N."/>
            <person name="Riley R."/>
            <person name="Savchenko A."/>
            <person name="Shiryaev A."/>
            <person name="Soop K."/>
            <person name="Spirin V."/>
            <person name="Szebenyi C."/>
            <person name="Tomsovsky M."/>
            <person name="Tulloss R.E."/>
            <person name="Uehling J."/>
            <person name="Grigoriev I.V."/>
            <person name="Vagvolgyi C."/>
            <person name="Papp T."/>
            <person name="Martin F.M."/>
            <person name="Miettinen O."/>
            <person name="Hibbett D.S."/>
            <person name="Nagy L.G."/>
        </authorList>
    </citation>
    <scope>NUCLEOTIDE SEQUENCE [LARGE SCALE GENOMIC DNA]</scope>
    <source>
        <strain evidence="1 2">NL-1719</strain>
    </source>
</reference>
<keyword evidence="2" id="KW-1185">Reference proteome</keyword>
<evidence type="ECO:0000313" key="2">
    <source>
        <dbReference type="Proteomes" id="UP000308600"/>
    </source>
</evidence>
<name>A0ACD3A6Z2_9AGAR</name>
<evidence type="ECO:0000313" key="1">
    <source>
        <dbReference type="EMBL" id="TFK61411.1"/>
    </source>
</evidence>
<protein>
    <submittedName>
        <fullName evidence="1">P-loop containing nucleoside triphosphate hydrolase protein</fullName>
    </submittedName>
</protein>
<sequence>MPSPRYSDTIAALLHTRISSGRNGSVARDSVWEDVDVLKTLGVSCYPTPKQVPDGWTPQQARDIFELHEAMKNNDYVENRLFMQSGTTCAAGRLAWQNVIFKNRIAPKLNHIVLEMMLEYGCHPQQVMTADESDAPPSSHVVGNKIQDDLIALFGPNVLQANGLITDHFSLAIGSLIAHNLANLRKARNRAEQLLPGATEKLELAMMPFGSDHVILTRQIFLEAFEALSAYHDAIWWFPGKLEIYEEKKAIVDECMRRLGYSPEDVERPALKPKAAAGEKRGRASAKSKTVEIKGATAEEVAQLISMYVEYFERIDTSEPTILDDTDLDMDLLLSTFPDLGVERRAQQDEESLNTLLSFENSRPVNWFPFRHTDAAKSSWNADDKHLYKEGGDGISELKLLWHQLVGISSIVDLFWTAEKTDTRPPGVLLSDAVGVGKTAQVMGVIAFLQHIYMSENQPNAESDGNVEPNVKLRPQIVVDKFFAGEGRVPNRAHLIVVPLSLLDQWKRELRTFFKPNAVDIFQLSGNYQSVKKFFAADGPFEKSKHNPIFRIVLVPLPTFQLCVTANWNTKRKRNYPDDIPNPKSDEPNIFSQSWSTAWLEEAHDFRGPTTRQFIGATYLRKIASFVNCLTATPLWTSPRDLINLGRLVGIPSYLGAGGSAYESESLRNINRAKRGITPGEKEEMRTIQAERLSGKDRSSADDPGLGLRRVEYQIVREIQEKFGPNIIRRTSQSLRYDKKPINEQLSMYDTVQMPITLPDEEMERLAADSFYLKYRTRIAYPRRSQDWPRILSKEHWEDNRGGKLQALIDLVLHLLSHDDASPPTVDGDGSISYPPIPTVSPGQLPPQTRKILINHEWTMMSHTIQSALAVHGIGCFVLNGSTHAKDRDPIIQDFIHNTDPNKRVLLFSSVGSSGLNLAVASIVIIYDQLWSGVATQQVIGRAWRLGQLLQVTVYMMLALGTTDITMASMATSKDMMLKAFVSKEKDKALEQILVRDDDVTEEDKAGDAKRRRIVRPKKITDEPMQEGGEGPSDQSGSSTKRGGNAKAKSKNDHEDMEVEDETQNAEEEEVEDEAQDADGSSTKKGKKARAKAKAKNDEGDMQVEDEAQDADGSSTKKGKKARAKAKAKNSGEDMQVDGGKENAKVTTKVKTKARKESNNEEEVEVLDLLEGGNGSDGGDGDDNASRAPPPLSVSTAIQPPKDSTMGSPVTPLRTVAQIPTAIQPPKDSTMPSPLLPTTVQPPKDSTTESQIQSPNPITPPRPTGTLPQFSNEDLAMEFSQSPVQSEFSPTQYPPHPFSEEDEHHFNNLITPTPTPQGTPVEASQVLPKSSFLRSRNSANPPPKNLAPPSAGPSNPFGQYTDGLLQSNKSVFASAGSTNAFTPYTDRDSIPQMFSQFAALKTGSSQANKPRTPPGSDDEDNSQAKKRQGSPLKPEQQPRNKAAREKMRVYSSGEDEDPKDPSFDALPQVKARPKQTRRR</sequence>
<gene>
    <name evidence="1" type="ORF">BDN72DRAFT_863619</name>
</gene>
<dbReference type="EMBL" id="ML208662">
    <property type="protein sequence ID" value="TFK61411.1"/>
    <property type="molecule type" value="Genomic_DNA"/>
</dbReference>
<accession>A0ACD3A6Z2</accession>
<organism evidence="1 2">
    <name type="scientific">Pluteus cervinus</name>
    <dbReference type="NCBI Taxonomy" id="181527"/>
    <lineage>
        <taxon>Eukaryota</taxon>
        <taxon>Fungi</taxon>
        <taxon>Dikarya</taxon>
        <taxon>Basidiomycota</taxon>
        <taxon>Agaricomycotina</taxon>
        <taxon>Agaricomycetes</taxon>
        <taxon>Agaricomycetidae</taxon>
        <taxon>Agaricales</taxon>
        <taxon>Pluteineae</taxon>
        <taxon>Pluteaceae</taxon>
        <taxon>Pluteus</taxon>
    </lineage>
</organism>
<dbReference type="Proteomes" id="UP000308600">
    <property type="component" value="Unassembled WGS sequence"/>
</dbReference>
<proteinExistence type="predicted"/>